<dbReference type="RefSeq" id="WP_275681167.1">
    <property type="nucleotide sequence ID" value="NZ_JAJLJH010000001.1"/>
</dbReference>
<evidence type="ECO:0008006" key="4">
    <source>
        <dbReference type="Google" id="ProtNLM"/>
    </source>
</evidence>
<keyword evidence="1" id="KW-0472">Membrane</keyword>
<feature type="transmembrane region" description="Helical" evidence="1">
    <location>
        <begin position="90"/>
        <end position="111"/>
    </location>
</feature>
<dbReference type="AlphaFoldDB" id="A0A9X2BY09"/>
<proteinExistence type="predicted"/>
<evidence type="ECO:0000256" key="1">
    <source>
        <dbReference type="SAM" id="Phobius"/>
    </source>
</evidence>
<evidence type="ECO:0000313" key="2">
    <source>
        <dbReference type="EMBL" id="MCK9685158.1"/>
    </source>
</evidence>
<evidence type="ECO:0000313" key="3">
    <source>
        <dbReference type="Proteomes" id="UP001139353"/>
    </source>
</evidence>
<reference evidence="2" key="1">
    <citation type="submission" date="2021-11" db="EMBL/GenBank/DDBJ databases">
        <title>BS-T2-15 a new species belonging to the Comamonadaceae family isolated from the soil of a French oak forest.</title>
        <authorList>
            <person name="Mieszkin S."/>
            <person name="Alain K."/>
        </authorList>
    </citation>
    <scope>NUCLEOTIDE SEQUENCE</scope>
    <source>
        <strain evidence="2">BS-T2-15</strain>
    </source>
</reference>
<accession>A0A9X2BY09</accession>
<dbReference type="Proteomes" id="UP001139353">
    <property type="component" value="Unassembled WGS sequence"/>
</dbReference>
<protein>
    <recommendedName>
        <fullName evidence="4">Anti-sigma factor</fullName>
    </recommendedName>
</protein>
<sequence>MESNFESQRLSAFLDGALDESQQRATRAALRSDAGLRSELHALRRVRDAVHAHAVLYPAPERLAERLRLAAVLARGAAPAPRPARWRFGWARAAAAIAVAGLAAWGLVAFMPKADPDERLMDAAVTSHVRATRQARLVDLSSPDRGAVAAWLSTRLPFYASPGADNSVVEAGLLGGRIDSLEGRSTAAMVYRLDGHVVDVFVLPMTTGDDAVSTSSLRGYTVSHWTHGGLRWCVVSDLSRKPLAAFVEGLRQAVDAS</sequence>
<organism evidence="2 3">
    <name type="scientific">Scleromatobacter humisilvae</name>
    <dbReference type="NCBI Taxonomy" id="2897159"/>
    <lineage>
        <taxon>Bacteria</taxon>
        <taxon>Pseudomonadati</taxon>
        <taxon>Pseudomonadota</taxon>
        <taxon>Betaproteobacteria</taxon>
        <taxon>Burkholderiales</taxon>
        <taxon>Sphaerotilaceae</taxon>
        <taxon>Scleromatobacter</taxon>
    </lineage>
</organism>
<keyword evidence="1" id="KW-0812">Transmembrane</keyword>
<name>A0A9X2BY09_9BURK</name>
<keyword evidence="1" id="KW-1133">Transmembrane helix</keyword>
<gene>
    <name evidence="2" type="ORF">LPC04_05470</name>
</gene>
<dbReference type="EMBL" id="JAJLJH010000001">
    <property type="protein sequence ID" value="MCK9685158.1"/>
    <property type="molecule type" value="Genomic_DNA"/>
</dbReference>
<keyword evidence="3" id="KW-1185">Reference proteome</keyword>
<comment type="caution">
    <text evidence="2">The sequence shown here is derived from an EMBL/GenBank/DDBJ whole genome shotgun (WGS) entry which is preliminary data.</text>
</comment>